<evidence type="ECO:0000256" key="5">
    <source>
        <dbReference type="ARBA" id="ARBA00039332"/>
    </source>
</evidence>
<dbReference type="GO" id="GO:0008270">
    <property type="term" value="F:zinc ion binding"/>
    <property type="evidence" value="ECO:0007669"/>
    <property type="project" value="UniProtKB-KW"/>
</dbReference>
<name>W5N2X7_LEPOC</name>
<feature type="domain" description="RING-type" evidence="10">
    <location>
        <begin position="28"/>
        <end position="68"/>
    </location>
</feature>
<dbReference type="Gene3D" id="3.30.40.10">
    <property type="entry name" value="Zinc/RING finger domain, C3HC4 (zinc finger)"/>
    <property type="match status" value="1"/>
</dbReference>
<sequence length="239" mass="26788">MGSAEEEGARPPAEEPFSDLDLSGDFDCPICQEVFKTPIRTKTCKHVFCKHCFVAAVRACGPHCPMCRGPVSEDEKRATDVARRMRTRRGRCRACGSCSVFSQMRRHYKYCRKYREEYGNPVVPRAQGTVSGGAQSTATISMSMTYSCPYCQQPGLSDMSLVQHCRGNHVGNPAPVVCPICAATSWGNPSYYSTNFIGHLNQRHRFSYDNYTNTRVDEDALFHLAVEQSVRHSLQNNQL</sequence>
<evidence type="ECO:0000256" key="4">
    <source>
        <dbReference type="ARBA" id="ARBA00022843"/>
    </source>
</evidence>
<dbReference type="STRING" id="7918.ENSLOCP00000014986"/>
<dbReference type="SUPFAM" id="SSF57850">
    <property type="entry name" value="RING/U-box"/>
    <property type="match status" value="1"/>
</dbReference>
<evidence type="ECO:0000256" key="9">
    <source>
        <dbReference type="SAM" id="MobiDB-lite"/>
    </source>
</evidence>
<dbReference type="Ensembl" id="ENSLOCT00000015015.1">
    <property type="protein sequence ID" value="ENSLOCP00000014986.1"/>
    <property type="gene ID" value="ENSLOCG00000012186.1"/>
</dbReference>
<dbReference type="GeneTree" id="ENSGT00950000182909"/>
<reference evidence="11" key="3">
    <citation type="submission" date="2025-09" db="UniProtKB">
        <authorList>
            <consortium name="Ensembl"/>
        </authorList>
    </citation>
    <scope>IDENTIFICATION</scope>
</reference>
<dbReference type="GO" id="GO:0000209">
    <property type="term" value="P:protein polyubiquitination"/>
    <property type="evidence" value="ECO:0000318"/>
    <property type="project" value="GO_Central"/>
</dbReference>
<dbReference type="InterPro" id="IPR008598">
    <property type="entry name" value="Di19_Zn-bd"/>
</dbReference>
<dbReference type="GeneID" id="102698592"/>
<evidence type="ECO:0000256" key="7">
    <source>
        <dbReference type="ARBA" id="ARBA00041652"/>
    </source>
</evidence>
<dbReference type="eggNOG" id="ENOG502RB47">
    <property type="taxonomic scope" value="Eukaryota"/>
</dbReference>
<dbReference type="OMA" id="GAMSNIW"/>
<keyword evidence="12" id="KW-1185">Reference proteome</keyword>
<dbReference type="GO" id="GO:0006511">
    <property type="term" value="P:ubiquitin-dependent protein catabolic process"/>
    <property type="evidence" value="ECO:0000318"/>
    <property type="project" value="GO_Central"/>
</dbReference>
<evidence type="ECO:0000256" key="8">
    <source>
        <dbReference type="PROSITE-ProRule" id="PRU00175"/>
    </source>
</evidence>
<evidence type="ECO:0000256" key="1">
    <source>
        <dbReference type="ARBA" id="ARBA00022723"/>
    </source>
</evidence>
<dbReference type="CDD" id="cd16544">
    <property type="entry name" value="RING-HC_RNF138"/>
    <property type="match status" value="1"/>
</dbReference>
<dbReference type="AlphaFoldDB" id="W5N2X7"/>
<dbReference type="PANTHER" id="PTHR46968:SF2">
    <property type="entry name" value="E3 UBIQUITIN-PROTEIN LIGASE RNF138"/>
    <property type="match status" value="1"/>
</dbReference>
<dbReference type="OrthoDB" id="7873042at2759"/>
<proteinExistence type="predicted"/>
<keyword evidence="4" id="KW-0832">Ubl conjugation</keyword>
<evidence type="ECO:0000256" key="2">
    <source>
        <dbReference type="ARBA" id="ARBA00022771"/>
    </source>
</evidence>
<dbReference type="Proteomes" id="UP000018468">
    <property type="component" value="Unassembled WGS sequence"/>
</dbReference>
<dbReference type="InterPro" id="IPR052498">
    <property type="entry name" value="E3_ubiq-protein_ligase_RNF138"/>
</dbReference>
<evidence type="ECO:0000313" key="11">
    <source>
        <dbReference type="Ensembl" id="ENSLOCP00000014986.1"/>
    </source>
</evidence>
<dbReference type="InParanoid" id="W5N2X7"/>
<accession>W5N2X7</accession>
<evidence type="ECO:0000256" key="3">
    <source>
        <dbReference type="ARBA" id="ARBA00022833"/>
    </source>
</evidence>
<dbReference type="Bgee" id="ENSLOCG00000012186">
    <property type="expression patterns" value="Expressed in intestine and 10 other cell types or tissues"/>
</dbReference>
<evidence type="ECO:0000259" key="10">
    <source>
        <dbReference type="PROSITE" id="PS50089"/>
    </source>
</evidence>
<organism evidence="11 12">
    <name type="scientific">Lepisosteus oculatus</name>
    <name type="common">Spotted gar</name>
    <dbReference type="NCBI Taxonomy" id="7918"/>
    <lineage>
        <taxon>Eukaryota</taxon>
        <taxon>Metazoa</taxon>
        <taxon>Chordata</taxon>
        <taxon>Craniata</taxon>
        <taxon>Vertebrata</taxon>
        <taxon>Euteleostomi</taxon>
        <taxon>Actinopterygii</taxon>
        <taxon>Neopterygii</taxon>
        <taxon>Holostei</taxon>
        <taxon>Semionotiformes</taxon>
        <taxon>Lepisosteidae</taxon>
        <taxon>Lepisosteus</taxon>
    </lineage>
</organism>
<dbReference type="Pfam" id="PF05605">
    <property type="entry name" value="zf-Di19"/>
    <property type="match status" value="1"/>
</dbReference>
<evidence type="ECO:0000256" key="6">
    <source>
        <dbReference type="ARBA" id="ARBA00041476"/>
    </source>
</evidence>
<dbReference type="InterPro" id="IPR013083">
    <property type="entry name" value="Znf_RING/FYVE/PHD"/>
</dbReference>
<keyword evidence="2 8" id="KW-0863">Zinc-finger</keyword>
<dbReference type="Pfam" id="PF13923">
    <property type="entry name" value="zf-C3HC4_2"/>
    <property type="match status" value="1"/>
</dbReference>
<keyword evidence="3" id="KW-0862">Zinc</keyword>
<dbReference type="GO" id="GO:0061630">
    <property type="term" value="F:ubiquitin protein ligase activity"/>
    <property type="evidence" value="ECO:0000318"/>
    <property type="project" value="GO_Central"/>
</dbReference>
<dbReference type="PANTHER" id="PTHR46968">
    <property type="entry name" value="E3 UBIQUITIN-PROTEIN LIGASE RNF138"/>
    <property type="match status" value="1"/>
</dbReference>
<dbReference type="KEGG" id="loc:102698592"/>
<dbReference type="InterPro" id="IPR001841">
    <property type="entry name" value="Znf_RING"/>
</dbReference>
<protein>
    <recommendedName>
        <fullName evidence="5">E3 ubiquitin-protein ligase RNF138</fullName>
    </recommendedName>
    <alternativeName>
        <fullName evidence="7">RING finger protein 138</fullName>
    </alternativeName>
    <alternativeName>
        <fullName evidence="6">RING-type E3 ubiquitin transferase RNF138</fullName>
    </alternativeName>
</protein>
<keyword evidence="1" id="KW-0479">Metal-binding</keyword>
<reference evidence="11" key="2">
    <citation type="submission" date="2025-08" db="UniProtKB">
        <authorList>
            <consortium name="Ensembl"/>
        </authorList>
    </citation>
    <scope>IDENTIFICATION</scope>
</reference>
<feature type="region of interest" description="Disordered" evidence="9">
    <location>
        <begin position="1"/>
        <end position="20"/>
    </location>
</feature>
<evidence type="ECO:0000313" key="12">
    <source>
        <dbReference type="Proteomes" id="UP000018468"/>
    </source>
</evidence>
<dbReference type="SMART" id="SM00184">
    <property type="entry name" value="RING"/>
    <property type="match status" value="1"/>
</dbReference>
<reference evidence="12" key="1">
    <citation type="submission" date="2011-12" db="EMBL/GenBank/DDBJ databases">
        <title>The Draft Genome of Lepisosteus oculatus.</title>
        <authorList>
            <consortium name="The Broad Institute Genome Assembly &amp; Analysis Group"/>
            <consortium name="Computational R&amp;D Group"/>
            <consortium name="and Sequencing Platform"/>
            <person name="Di Palma F."/>
            <person name="Alfoldi J."/>
            <person name="Johnson J."/>
            <person name="Berlin A."/>
            <person name="Gnerre S."/>
            <person name="Jaffe D."/>
            <person name="MacCallum I."/>
            <person name="Young S."/>
            <person name="Walker B.J."/>
            <person name="Lander E.S."/>
            <person name="Lindblad-Toh K."/>
        </authorList>
    </citation>
    <scope>NUCLEOTIDE SEQUENCE [LARGE SCALE GENOMIC DNA]</scope>
</reference>
<dbReference type="PROSITE" id="PS50089">
    <property type="entry name" value="ZF_RING_2"/>
    <property type="match status" value="1"/>
</dbReference>
<dbReference type="HOGENOM" id="CLU_092448_1_0_1"/>